<keyword evidence="2" id="KW-1185">Reference proteome</keyword>
<sequence>MKLLTLFIGISALSFAQDASEVLKKITTNYSDADHLEYYTMYELLRGNSEVATSNYSGYVYKNGKQLYQKINQTEFIYAAGFTLKINADQKGMELSNSQTAVVAGFDLNQTLKYVKKKSVKEVNGSLIVNLELMNADLGINNIQITANPKNYRISQLDIFYTALQDFSKNRQQQELDVARLRIKLYNYSTHSKQTNAVFNLSNYLVQESGVLVPVAPFQGYTITDNRN</sequence>
<dbReference type="RefSeq" id="WP_216714064.1">
    <property type="nucleotide sequence ID" value="NZ_JACVEL010000005.1"/>
</dbReference>
<gene>
    <name evidence="1" type="ORF">H9Y05_08805</name>
</gene>
<reference evidence="1" key="1">
    <citation type="submission" date="2020-09" db="EMBL/GenBank/DDBJ databases">
        <title>Taishania pollutisoli gen. nov., sp. nov., Isolated from Tetrabromobisphenol A-Contaminated Soil.</title>
        <authorList>
            <person name="Chen Q."/>
        </authorList>
    </citation>
    <scope>NUCLEOTIDE SEQUENCE</scope>
    <source>
        <strain evidence="1">CZZ-1</strain>
    </source>
</reference>
<accession>A0A8J6PCQ8</accession>
<organism evidence="1 2">
    <name type="scientific">Taishania pollutisoli</name>
    <dbReference type="NCBI Taxonomy" id="2766479"/>
    <lineage>
        <taxon>Bacteria</taxon>
        <taxon>Pseudomonadati</taxon>
        <taxon>Bacteroidota</taxon>
        <taxon>Flavobacteriia</taxon>
        <taxon>Flavobacteriales</taxon>
        <taxon>Crocinitomicaceae</taxon>
        <taxon>Taishania</taxon>
    </lineage>
</organism>
<dbReference type="EMBL" id="JACVEL010000005">
    <property type="protein sequence ID" value="MBC9812567.1"/>
    <property type="molecule type" value="Genomic_DNA"/>
</dbReference>
<dbReference type="Proteomes" id="UP000652681">
    <property type="component" value="Unassembled WGS sequence"/>
</dbReference>
<dbReference type="AlphaFoldDB" id="A0A8J6PCQ8"/>
<protein>
    <submittedName>
        <fullName evidence="1">Uncharacterized protein</fullName>
    </submittedName>
</protein>
<evidence type="ECO:0000313" key="1">
    <source>
        <dbReference type="EMBL" id="MBC9812567.1"/>
    </source>
</evidence>
<evidence type="ECO:0000313" key="2">
    <source>
        <dbReference type="Proteomes" id="UP000652681"/>
    </source>
</evidence>
<proteinExistence type="predicted"/>
<comment type="caution">
    <text evidence="1">The sequence shown here is derived from an EMBL/GenBank/DDBJ whole genome shotgun (WGS) entry which is preliminary data.</text>
</comment>
<name>A0A8J6PCQ8_9FLAO</name>